<dbReference type="CTD" id="72131363"/>
<keyword evidence="1" id="KW-1133">Transmembrane helix</keyword>
<proteinExistence type="predicted"/>
<dbReference type="RefSeq" id="YP_010373775.1">
    <property type="nucleotide sequence ID" value="NC_063138.1"/>
</dbReference>
<dbReference type="EMBL" id="MW619717">
    <property type="protein sequence ID" value="UPI55276.1"/>
    <property type="molecule type" value="Genomic_DNA"/>
</dbReference>
<name>A0A8T9VZF9_9HEMI</name>
<feature type="transmembrane region" description="Helical" evidence="1">
    <location>
        <begin position="12"/>
        <end position="30"/>
    </location>
</feature>
<evidence type="ECO:0000256" key="1">
    <source>
        <dbReference type="SAM" id="Phobius"/>
    </source>
</evidence>
<dbReference type="GeneID" id="72131363"/>
<protein>
    <submittedName>
        <fullName evidence="2">ATPase subunit 8</fullName>
    </submittedName>
</protein>
<accession>A0A8T9VZF9</accession>
<sequence>MPQMSPMWWDILYLNFIILFMMINMINYWTKNKISKQNYKMNNKNMNWPW</sequence>
<geneLocation type="mitochondrion" evidence="2"/>
<evidence type="ECO:0000313" key="2">
    <source>
        <dbReference type="EMBL" id="UPI55276.1"/>
    </source>
</evidence>
<keyword evidence="2" id="KW-0496">Mitochondrion</keyword>
<keyword evidence="1" id="KW-0472">Membrane</keyword>
<keyword evidence="1" id="KW-0812">Transmembrane</keyword>
<dbReference type="AlphaFoldDB" id="A0A8T9VZF9"/>
<reference evidence="2" key="1">
    <citation type="journal article" date="2022" name="Cladistics">
        <title>Diversification of the phytophagous lineages of true bugs (Insecta: Hemiptera: Heteroptera) shortly after that of the flowering plants.</title>
        <authorList>
            <person name="Ye F."/>
            <person name="Kment P."/>
            <person name="Redei D."/>
            <person name="Luo J.Y."/>
            <person name="Wang Y.H."/>
            <person name="Kuechler S.M."/>
            <person name="Zhang W.W."/>
            <person name="Chen P.P."/>
            <person name="Wu H.Y."/>
            <person name="Wu Y.Z."/>
            <person name="Sun X.Y."/>
            <person name="Ding L."/>
            <person name="Wang Y.R."/>
            <person name="Xie Q."/>
        </authorList>
    </citation>
    <scope>NUCLEOTIDE SEQUENCE</scope>
</reference>
<organism evidence="2">
    <name type="scientific">Malcus setosus</name>
    <dbReference type="NCBI Taxonomy" id="2813416"/>
    <lineage>
        <taxon>Eukaryota</taxon>
        <taxon>Metazoa</taxon>
        <taxon>Ecdysozoa</taxon>
        <taxon>Arthropoda</taxon>
        <taxon>Hexapoda</taxon>
        <taxon>Insecta</taxon>
        <taxon>Pterygota</taxon>
        <taxon>Neoptera</taxon>
        <taxon>Paraneoptera</taxon>
        <taxon>Hemiptera</taxon>
        <taxon>Heteroptera</taxon>
        <taxon>Panheteroptera</taxon>
        <taxon>Pentatomomorpha</taxon>
        <taxon>Lygaeoidea</taxon>
        <taxon>Malcidae</taxon>
        <taxon>Malcinae</taxon>
        <taxon>Malcus</taxon>
    </lineage>
</organism>